<reference evidence="3 4" key="1">
    <citation type="journal article" date="2017" name="Genome Announc.">
        <title>Draft Genome Sequence of Romboutsia weinsteinii sp. nov. Strain CCRI-19649(T) Isolated from Surface Water.</title>
        <authorList>
            <person name="Maheux A.F."/>
            <person name="Boudreau D.K."/>
            <person name="Berube E."/>
            <person name="Boissinot M."/>
            <person name="Cantin P."/>
            <person name="Raymond F."/>
            <person name="Corbeil J."/>
            <person name="Omar R.F."/>
            <person name="Bergeron M.G."/>
        </authorList>
    </citation>
    <scope>NUCLEOTIDE SEQUENCE [LARGE SCALE GENOMIC DNA]</scope>
    <source>
        <strain evidence="3 4">CCRI-19649</strain>
    </source>
</reference>
<sequence>MCKSCFEELHFILDGCVKCGKPIINHSLEKQEISGCSYCFNKSFYFDRAISCIEYNDTSKKMILGLKYNNKTYMSKYIATIMKEKLEVEGLEFDYILFVPLHKRRLKKRGFNQSEKIAKHLGKEISAQVIDSIYRKSYTKMLYKLKKQERFQELKNVFAIKHSKNLLNNKNILLVDDIFTTGATTNEISKLLKETGVNKIYIMTLLTRSSDSYVLE</sequence>
<keyword evidence="4" id="KW-1185">Reference proteome</keyword>
<comment type="similarity">
    <text evidence="1">Belongs to the ComF/GntX family.</text>
</comment>
<dbReference type="Pfam" id="PF00156">
    <property type="entry name" value="Pribosyltran"/>
    <property type="match status" value="1"/>
</dbReference>
<dbReference type="EMBL" id="NOJY02000080">
    <property type="protein sequence ID" value="RDY25357.1"/>
    <property type="molecule type" value="Genomic_DNA"/>
</dbReference>
<dbReference type="PANTHER" id="PTHR47505">
    <property type="entry name" value="DNA UTILIZATION PROTEIN YHGH"/>
    <property type="match status" value="1"/>
</dbReference>
<evidence type="ECO:0000256" key="1">
    <source>
        <dbReference type="ARBA" id="ARBA00008007"/>
    </source>
</evidence>
<gene>
    <name evidence="3" type="ORF">CHL78_018635</name>
</gene>
<dbReference type="OrthoDB" id="9779910at2"/>
<evidence type="ECO:0000259" key="2">
    <source>
        <dbReference type="Pfam" id="PF00156"/>
    </source>
</evidence>
<dbReference type="InterPro" id="IPR051910">
    <property type="entry name" value="ComF/GntX_DNA_util-trans"/>
</dbReference>
<dbReference type="PANTHER" id="PTHR47505:SF1">
    <property type="entry name" value="DNA UTILIZATION PROTEIN YHGH"/>
    <property type="match status" value="1"/>
</dbReference>
<name>A0A371IXZ1_9FIRM</name>
<comment type="caution">
    <text evidence="3">The sequence shown here is derived from an EMBL/GenBank/DDBJ whole genome shotgun (WGS) entry which is preliminary data.</text>
</comment>
<dbReference type="InterPro" id="IPR029057">
    <property type="entry name" value="PRTase-like"/>
</dbReference>
<dbReference type="SUPFAM" id="SSF53271">
    <property type="entry name" value="PRTase-like"/>
    <property type="match status" value="1"/>
</dbReference>
<evidence type="ECO:0000313" key="4">
    <source>
        <dbReference type="Proteomes" id="UP000215694"/>
    </source>
</evidence>
<feature type="domain" description="Phosphoribosyltransferase" evidence="2">
    <location>
        <begin position="108"/>
        <end position="211"/>
    </location>
</feature>
<protein>
    <submittedName>
        <fullName evidence="3">ComF family protein</fullName>
    </submittedName>
</protein>
<accession>A0A371IXZ1</accession>
<dbReference type="AlphaFoldDB" id="A0A371IXZ1"/>
<dbReference type="CDD" id="cd06223">
    <property type="entry name" value="PRTases_typeI"/>
    <property type="match status" value="1"/>
</dbReference>
<dbReference type="Gene3D" id="3.40.50.2020">
    <property type="match status" value="1"/>
</dbReference>
<dbReference type="Proteomes" id="UP000215694">
    <property type="component" value="Unassembled WGS sequence"/>
</dbReference>
<proteinExistence type="inferred from homology"/>
<dbReference type="InterPro" id="IPR000836">
    <property type="entry name" value="PRTase_dom"/>
</dbReference>
<organism evidence="3 4">
    <name type="scientific">Romboutsia weinsteinii</name>
    <dbReference type="NCBI Taxonomy" id="2020949"/>
    <lineage>
        <taxon>Bacteria</taxon>
        <taxon>Bacillati</taxon>
        <taxon>Bacillota</taxon>
        <taxon>Clostridia</taxon>
        <taxon>Peptostreptococcales</taxon>
        <taxon>Peptostreptococcaceae</taxon>
        <taxon>Romboutsia</taxon>
    </lineage>
</organism>
<evidence type="ECO:0000313" key="3">
    <source>
        <dbReference type="EMBL" id="RDY25357.1"/>
    </source>
</evidence>